<feature type="domain" description="F-box" evidence="1">
    <location>
        <begin position="20"/>
        <end position="46"/>
    </location>
</feature>
<evidence type="ECO:0000313" key="3">
    <source>
        <dbReference type="Proteomes" id="UP001408789"/>
    </source>
</evidence>
<evidence type="ECO:0000313" key="2">
    <source>
        <dbReference type="EMBL" id="KAK9051337.1"/>
    </source>
</evidence>
<dbReference type="AlphaFoldDB" id="A0AAP0CD77"/>
<keyword evidence="3" id="KW-1185">Reference proteome</keyword>
<comment type="caution">
    <text evidence="2">The sequence shown here is derived from an EMBL/GenBank/DDBJ whole genome shotgun (WGS) entry which is preliminary data.</text>
</comment>
<gene>
    <name evidence="2" type="ORF">SSX86_027964</name>
</gene>
<sequence length="352" mass="40341">MEDDSDHQSSESGALIANNDDLLIEILLQLPVKSIIRFKSVSKHWRWLLSHRSFTIRYDHKLSKSPGVLAGDMYVPFDVKKGGTSPFRSLDSHYDPCGFKIVQSCNGLLLCSSYGCSTEGSGEYYVFNPTTRQFAIVPSVPGGPDVHKAPAGELFQIQIYSSETKKWKISIESFSVHKPTFSNGVYWNGAFHWAPSYRNHLCFKFDVERLQLLPLPVEMMPYGTLIMYFGESRGHLHLVLNNYRKCFMLHLDLNVYEMLSDHSGWVVKYHIVIDELVGAFPEILYPFGYAFEVVDVVRGEEEEDTFIVLITSSKMITYNVHDSSFKQICNLSNYLYYGYSSFHRYIETLASF</sequence>
<dbReference type="CDD" id="cd22157">
    <property type="entry name" value="F-box_AtFBW1-like"/>
    <property type="match status" value="1"/>
</dbReference>
<protein>
    <recommendedName>
        <fullName evidence="1">F-box domain-containing protein</fullName>
    </recommendedName>
</protein>
<dbReference type="Proteomes" id="UP001408789">
    <property type="component" value="Unassembled WGS sequence"/>
</dbReference>
<dbReference type="InterPro" id="IPR001810">
    <property type="entry name" value="F-box_dom"/>
</dbReference>
<proteinExistence type="predicted"/>
<organism evidence="2 3">
    <name type="scientific">Deinandra increscens subsp. villosa</name>
    <dbReference type="NCBI Taxonomy" id="3103831"/>
    <lineage>
        <taxon>Eukaryota</taxon>
        <taxon>Viridiplantae</taxon>
        <taxon>Streptophyta</taxon>
        <taxon>Embryophyta</taxon>
        <taxon>Tracheophyta</taxon>
        <taxon>Spermatophyta</taxon>
        <taxon>Magnoliopsida</taxon>
        <taxon>eudicotyledons</taxon>
        <taxon>Gunneridae</taxon>
        <taxon>Pentapetalae</taxon>
        <taxon>asterids</taxon>
        <taxon>campanulids</taxon>
        <taxon>Asterales</taxon>
        <taxon>Asteraceae</taxon>
        <taxon>Asteroideae</taxon>
        <taxon>Heliantheae alliance</taxon>
        <taxon>Madieae</taxon>
        <taxon>Madiinae</taxon>
        <taxon>Deinandra</taxon>
    </lineage>
</organism>
<dbReference type="SUPFAM" id="SSF81383">
    <property type="entry name" value="F-box domain"/>
    <property type="match status" value="1"/>
</dbReference>
<accession>A0AAP0CD77</accession>
<dbReference type="PANTHER" id="PTHR35546">
    <property type="entry name" value="F-BOX PROTEIN INTERACTION DOMAIN PROTEIN-RELATED"/>
    <property type="match status" value="1"/>
</dbReference>
<dbReference type="PANTHER" id="PTHR35546:SF115">
    <property type="entry name" value="F-BOX DOMAIN-CONTAINING PROTEIN"/>
    <property type="match status" value="1"/>
</dbReference>
<evidence type="ECO:0000259" key="1">
    <source>
        <dbReference type="Pfam" id="PF00646"/>
    </source>
</evidence>
<dbReference type="Pfam" id="PF00646">
    <property type="entry name" value="F-box"/>
    <property type="match status" value="1"/>
</dbReference>
<reference evidence="2 3" key="1">
    <citation type="submission" date="2024-04" db="EMBL/GenBank/DDBJ databases">
        <title>The reference genome of an endangered Asteraceae, Deinandra increscens subsp. villosa, native to the Central Coast of California.</title>
        <authorList>
            <person name="Guilliams M."/>
            <person name="Hasenstab-Lehman K."/>
            <person name="Meyer R."/>
            <person name="Mcevoy S."/>
        </authorList>
    </citation>
    <scope>NUCLEOTIDE SEQUENCE [LARGE SCALE GENOMIC DNA]</scope>
    <source>
        <tissue evidence="2">Leaf</tissue>
    </source>
</reference>
<dbReference type="InterPro" id="IPR055290">
    <property type="entry name" value="At3g26010-like"/>
</dbReference>
<dbReference type="Gene3D" id="1.20.1280.50">
    <property type="match status" value="1"/>
</dbReference>
<dbReference type="EMBL" id="JBCNJP010000027">
    <property type="protein sequence ID" value="KAK9051337.1"/>
    <property type="molecule type" value="Genomic_DNA"/>
</dbReference>
<name>A0AAP0CD77_9ASTR</name>
<dbReference type="InterPro" id="IPR036047">
    <property type="entry name" value="F-box-like_dom_sf"/>
</dbReference>